<accession>A0A0Y5KEB6</accession>
<gene>
    <name evidence="1" type="ORF">COI09_08790</name>
</gene>
<name>A0A0Y5KEB6_NEIME</name>
<dbReference type="AlphaFoldDB" id="A0A0Y5KEB6"/>
<comment type="caution">
    <text evidence="1">The sequence shown here is derived from an EMBL/GenBank/DDBJ whole genome shotgun (WGS) entry which is preliminary data.</text>
</comment>
<evidence type="ECO:0000313" key="2">
    <source>
        <dbReference type="Proteomes" id="UP000283829"/>
    </source>
</evidence>
<sequence>MRSLLVRAMFGERMVGRFVLQSGKRSSENRVQTTFWFSWEGLWFKKTACVCTAHTLHTDSKFCVICRSGVPKDKDTVGQATY</sequence>
<protein>
    <submittedName>
        <fullName evidence="1">Uncharacterized protein</fullName>
    </submittedName>
</protein>
<organism evidence="1 2">
    <name type="scientific">Neisseria meningitidis</name>
    <dbReference type="NCBI Taxonomy" id="487"/>
    <lineage>
        <taxon>Bacteria</taxon>
        <taxon>Pseudomonadati</taxon>
        <taxon>Pseudomonadota</taxon>
        <taxon>Betaproteobacteria</taxon>
        <taxon>Neisseriales</taxon>
        <taxon>Neisseriaceae</taxon>
        <taxon>Neisseria</taxon>
    </lineage>
</organism>
<evidence type="ECO:0000313" key="1">
    <source>
        <dbReference type="EMBL" id="RQJ65571.1"/>
    </source>
</evidence>
<dbReference type="Proteomes" id="UP000283829">
    <property type="component" value="Unassembled WGS sequence"/>
</dbReference>
<dbReference type="EMBL" id="NWXB01000017">
    <property type="protein sequence ID" value="RQJ65571.1"/>
    <property type="molecule type" value="Genomic_DNA"/>
</dbReference>
<proteinExistence type="predicted"/>
<reference evidence="1 2" key="1">
    <citation type="submission" date="2017-09" db="EMBL/GenBank/DDBJ databases">
        <title>Phenotypic and genotypic characterization of Colombian isolates of Neisseria meningitidis recovered from invasive disease.</title>
        <authorList>
            <person name="Duarte C."/>
            <person name="Gabastou J.M."/>
            <person name="Moreno J."/>
        </authorList>
    </citation>
    <scope>NUCLEOTIDE SEQUENCE [LARGE SCALE GENOMIC DNA]</scope>
    <source>
        <strain evidence="1 2">INS-Nm1124</strain>
    </source>
</reference>